<evidence type="ECO:0000313" key="13">
    <source>
        <dbReference type="EMBL" id="RVX09350.1"/>
    </source>
</evidence>
<evidence type="ECO:0000256" key="7">
    <source>
        <dbReference type="ARBA" id="ARBA00023315"/>
    </source>
</evidence>
<evidence type="ECO:0000313" key="14">
    <source>
        <dbReference type="Proteomes" id="UP000288805"/>
    </source>
</evidence>
<feature type="domain" description="O-acyltransferase WSD1 C-terminal" evidence="12">
    <location>
        <begin position="315"/>
        <end position="459"/>
    </location>
</feature>
<keyword evidence="6" id="KW-0256">Endoplasmic reticulum</keyword>
<evidence type="ECO:0000259" key="12">
    <source>
        <dbReference type="Pfam" id="PF06974"/>
    </source>
</evidence>
<comment type="caution">
    <text evidence="13">The sequence shown here is derived from an EMBL/GenBank/DDBJ whole genome shotgun (WGS) entry which is preliminary data.</text>
</comment>
<evidence type="ECO:0000256" key="9">
    <source>
        <dbReference type="ARBA" id="ARBA00047604"/>
    </source>
</evidence>
<gene>
    <name evidence="13" type="primary">WSD1_5</name>
    <name evidence="13" type="ORF">CK203_015302</name>
</gene>
<keyword evidence="7 13" id="KW-0012">Acyltransferase</keyword>
<dbReference type="AlphaFoldDB" id="A0A438JK81"/>
<dbReference type="GO" id="GO:0005789">
    <property type="term" value="C:endoplasmic reticulum membrane"/>
    <property type="evidence" value="ECO:0007669"/>
    <property type="project" value="UniProtKB-SubCell"/>
</dbReference>
<comment type="subcellular location">
    <subcellularLocation>
        <location evidence="1">Cell membrane</location>
        <topology evidence="1">Single-pass membrane protein</topology>
    </subcellularLocation>
    <subcellularLocation>
        <location evidence="2">Endoplasmic reticulum membrane</location>
    </subcellularLocation>
</comment>
<reference evidence="13 14" key="1">
    <citation type="journal article" date="2018" name="PLoS Genet.">
        <title>Population sequencing reveals clonal diversity and ancestral inbreeding in the grapevine cultivar Chardonnay.</title>
        <authorList>
            <person name="Roach M.J."/>
            <person name="Johnson D.L."/>
            <person name="Bohlmann J."/>
            <person name="van Vuuren H.J."/>
            <person name="Jones S.J."/>
            <person name="Pretorius I.S."/>
            <person name="Schmidt S.A."/>
            <person name="Borneman A.R."/>
        </authorList>
    </citation>
    <scope>NUCLEOTIDE SEQUENCE [LARGE SCALE GENOMIC DNA]</scope>
    <source>
        <strain evidence="14">cv. Chardonnay</strain>
        <tissue evidence="13">Leaf</tissue>
    </source>
</reference>
<dbReference type="EMBL" id="QGNW01000038">
    <property type="protein sequence ID" value="RVX09350.1"/>
    <property type="molecule type" value="Genomic_DNA"/>
</dbReference>
<evidence type="ECO:0000256" key="10">
    <source>
        <dbReference type="ARBA" id="ARBA00048109"/>
    </source>
</evidence>
<dbReference type="GO" id="GO:0005886">
    <property type="term" value="C:plasma membrane"/>
    <property type="evidence" value="ECO:0007669"/>
    <property type="project" value="UniProtKB-SubCell"/>
</dbReference>
<sequence length="497" mass="55618">MEYLEHEEEEEDQPVSPTGQYFNSSVLQISIMSILELDIPIDDLPTLSLLKDVFLPINPRFSSLMVEDKNGVKQWKRVEVKLQDHVNVPVFPDGLSPESYDDYFDDYLTKIAMKEFPQSRPLWEIHIIKYPTSNAAGTVVFKLHHALGDGFSLMGALLSCLQRADNPNLPITFPSLKASSNLDKGRSIIRAVPRALSAAFNTVSDFGWSLLKSTVVEDDRTPIRSGDPGVEFRPLSIATISFSLDYIQKIKAKLGVTINDVLTGIIFFGTRLYMQSMNHASRNANSTALVLLNTRVISGYKSLKEMTASDSSSQWGNQFAFLHVTLPELADAKFTSPLDFVAKAQQTIQRKRNSLAVHLTGRLLETLRKYRGPEVTARYIHGTLKNSSMAITNMIGPTEQVALDNHPCRGIYFMVLGSPESMTISIVSYMGKVRIAVGTEKGFIDPRKFNACIENAFQRVFEAALGTPPLQCHDSRILCSWLSYFFITEVFVSIVVW</sequence>
<dbReference type="Pfam" id="PF03007">
    <property type="entry name" value="WS_DGAT_cat"/>
    <property type="match status" value="1"/>
</dbReference>
<comment type="catalytic activity">
    <reaction evidence="10">
        <text>an acyl-CoA + a 1,2-diacyl-sn-glycerol = a triacyl-sn-glycerol + CoA</text>
        <dbReference type="Rhea" id="RHEA:10868"/>
        <dbReference type="ChEBI" id="CHEBI:17815"/>
        <dbReference type="ChEBI" id="CHEBI:57287"/>
        <dbReference type="ChEBI" id="CHEBI:58342"/>
        <dbReference type="ChEBI" id="CHEBI:64615"/>
        <dbReference type="EC" id="2.3.1.20"/>
    </reaction>
</comment>
<organism evidence="13 14">
    <name type="scientific">Vitis vinifera</name>
    <name type="common">Grape</name>
    <dbReference type="NCBI Taxonomy" id="29760"/>
    <lineage>
        <taxon>Eukaryota</taxon>
        <taxon>Viridiplantae</taxon>
        <taxon>Streptophyta</taxon>
        <taxon>Embryophyta</taxon>
        <taxon>Tracheophyta</taxon>
        <taxon>Spermatophyta</taxon>
        <taxon>Magnoliopsida</taxon>
        <taxon>eudicotyledons</taxon>
        <taxon>Gunneridae</taxon>
        <taxon>Pentapetalae</taxon>
        <taxon>rosids</taxon>
        <taxon>Vitales</taxon>
        <taxon>Vitaceae</taxon>
        <taxon>Viteae</taxon>
        <taxon>Vitis</taxon>
    </lineage>
</organism>
<dbReference type="Proteomes" id="UP000288805">
    <property type="component" value="Unassembled WGS sequence"/>
</dbReference>
<evidence type="ECO:0000256" key="6">
    <source>
        <dbReference type="ARBA" id="ARBA00022824"/>
    </source>
</evidence>
<dbReference type="GO" id="GO:0004144">
    <property type="term" value="F:diacylglycerol O-acyltransferase activity"/>
    <property type="evidence" value="ECO:0007669"/>
    <property type="project" value="UniProtKB-EC"/>
</dbReference>
<evidence type="ECO:0000259" key="11">
    <source>
        <dbReference type="Pfam" id="PF03007"/>
    </source>
</evidence>
<evidence type="ECO:0000256" key="1">
    <source>
        <dbReference type="ARBA" id="ARBA00004162"/>
    </source>
</evidence>
<dbReference type="GO" id="GO:0019432">
    <property type="term" value="P:triglyceride biosynthetic process"/>
    <property type="evidence" value="ECO:0007669"/>
    <property type="project" value="UniProtKB-UniPathway"/>
</dbReference>
<feature type="domain" description="O-acyltransferase WSD1-like N-terminal" evidence="11">
    <location>
        <begin position="58"/>
        <end position="261"/>
    </location>
</feature>
<dbReference type="UniPathway" id="UPA00282"/>
<evidence type="ECO:0000256" key="5">
    <source>
        <dbReference type="ARBA" id="ARBA00022679"/>
    </source>
</evidence>
<dbReference type="InterPro" id="IPR009721">
    <property type="entry name" value="O-acyltransferase_WSD1_C"/>
</dbReference>
<dbReference type="PANTHER" id="PTHR31650:SF34">
    <property type="entry name" value="O-ACYLTRANSFERASE WSD1-LIKE ISOFORM X1"/>
    <property type="match status" value="1"/>
</dbReference>
<dbReference type="InterPro" id="IPR004255">
    <property type="entry name" value="O-acyltransferase_WSD1_N"/>
</dbReference>
<dbReference type="InterPro" id="IPR045034">
    <property type="entry name" value="O-acyltransferase_WSD1-like"/>
</dbReference>
<comment type="pathway">
    <text evidence="4">Lipid metabolism.</text>
</comment>
<dbReference type="GO" id="GO:0047196">
    <property type="term" value="F:long-chain-alcohol O-fatty-acyltransferase activity"/>
    <property type="evidence" value="ECO:0007669"/>
    <property type="project" value="UniProtKB-EC"/>
</dbReference>
<dbReference type="Pfam" id="PF06974">
    <property type="entry name" value="WS_DGAT_C"/>
    <property type="match status" value="1"/>
</dbReference>
<evidence type="ECO:0000256" key="8">
    <source>
        <dbReference type="ARBA" id="ARBA00024360"/>
    </source>
</evidence>
<comment type="catalytic activity">
    <reaction evidence="9">
        <text>a long chain fatty alcohol + a fatty acyl-CoA = a long-chain alcohol wax ester + CoA</text>
        <dbReference type="Rhea" id="RHEA:38443"/>
        <dbReference type="ChEBI" id="CHEBI:17135"/>
        <dbReference type="ChEBI" id="CHEBI:57287"/>
        <dbReference type="ChEBI" id="CHEBI:77636"/>
        <dbReference type="ChEBI" id="CHEBI:235323"/>
        <dbReference type="EC" id="2.3.1.75"/>
    </reaction>
</comment>
<evidence type="ECO:0000256" key="2">
    <source>
        <dbReference type="ARBA" id="ARBA00004586"/>
    </source>
</evidence>
<protein>
    <submittedName>
        <fullName evidence="13">O-acyltransferase WSD1</fullName>
    </submittedName>
</protein>
<accession>A0A438JK81</accession>
<comment type="similarity">
    <text evidence="8">In the N-terminal section; belongs to the long-chain O-acyltransferase family.</text>
</comment>
<evidence type="ECO:0000256" key="3">
    <source>
        <dbReference type="ARBA" id="ARBA00004771"/>
    </source>
</evidence>
<proteinExistence type="inferred from homology"/>
<dbReference type="PANTHER" id="PTHR31650">
    <property type="entry name" value="O-ACYLTRANSFERASE (WSD1-LIKE) FAMILY PROTEIN"/>
    <property type="match status" value="1"/>
</dbReference>
<name>A0A438JK81_VITVI</name>
<comment type="pathway">
    <text evidence="3">Glycerolipid metabolism; triacylglycerol biosynthesis.</text>
</comment>
<keyword evidence="5 13" id="KW-0808">Transferase</keyword>
<evidence type="ECO:0000256" key="4">
    <source>
        <dbReference type="ARBA" id="ARBA00005189"/>
    </source>
</evidence>